<protein>
    <submittedName>
        <fullName evidence="3">Uncharacterized protein</fullName>
    </submittedName>
</protein>
<feature type="compositionally biased region" description="Basic and acidic residues" evidence="1">
    <location>
        <begin position="45"/>
        <end position="60"/>
    </location>
</feature>
<comment type="caution">
    <text evidence="3">The sequence shown here is derived from an EMBL/GenBank/DDBJ whole genome shotgun (WGS) entry which is preliminary data.</text>
</comment>
<organism evidence="3 4">
    <name type="scientific">Sphaerosporella brunnea</name>
    <dbReference type="NCBI Taxonomy" id="1250544"/>
    <lineage>
        <taxon>Eukaryota</taxon>
        <taxon>Fungi</taxon>
        <taxon>Dikarya</taxon>
        <taxon>Ascomycota</taxon>
        <taxon>Pezizomycotina</taxon>
        <taxon>Pezizomycetes</taxon>
        <taxon>Pezizales</taxon>
        <taxon>Pyronemataceae</taxon>
        <taxon>Sphaerosporella</taxon>
    </lineage>
</organism>
<keyword evidence="4" id="KW-1185">Reference proteome</keyword>
<keyword evidence="2" id="KW-1133">Transmembrane helix</keyword>
<dbReference type="AlphaFoldDB" id="A0A5J5FA29"/>
<feature type="compositionally biased region" description="Basic residues" evidence="1">
    <location>
        <begin position="71"/>
        <end position="80"/>
    </location>
</feature>
<keyword evidence="2" id="KW-0812">Transmembrane</keyword>
<feature type="compositionally biased region" description="Gly residues" evidence="1">
    <location>
        <begin position="91"/>
        <end position="101"/>
    </location>
</feature>
<keyword evidence="2" id="KW-0472">Membrane</keyword>
<name>A0A5J5FA29_9PEZI</name>
<reference evidence="3 4" key="1">
    <citation type="submission" date="2019-09" db="EMBL/GenBank/DDBJ databases">
        <title>Draft genome of the ectomycorrhizal ascomycete Sphaerosporella brunnea.</title>
        <authorList>
            <consortium name="DOE Joint Genome Institute"/>
            <person name="Benucci G.M."/>
            <person name="Marozzi G."/>
            <person name="Antonielli L."/>
            <person name="Sanchez S."/>
            <person name="Marco P."/>
            <person name="Wang X."/>
            <person name="Falini L.B."/>
            <person name="Barry K."/>
            <person name="Haridas S."/>
            <person name="Lipzen A."/>
            <person name="Labutti K."/>
            <person name="Grigoriev I.V."/>
            <person name="Murat C."/>
            <person name="Martin F."/>
            <person name="Albertini E."/>
            <person name="Donnini D."/>
            <person name="Bonito G."/>
        </authorList>
    </citation>
    <scope>NUCLEOTIDE SEQUENCE [LARGE SCALE GENOMIC DNA]</scope>
    <source>
        <strain evidence="3 4">Sb_GMNB300</strain>
    </source>
</reference>
<evidence type="ECO:0000313" key="4">
    <source>
        <dbReference type="Proteomes" id="UP000326924"/>
    </source>
</evidence>
<sequence length="148" mass="15571">MTKPVIAVFLPVFFSALVICAIVLCTCAYCHKPNFFGFRRGGGQGDDHTSYSDSSIEKGEGPPGPAPPPPARRKQSRRHPRILETETVSVGGPGAFPGGGGHGRRPHAENVEIVDADGPDAEVIDVVDAHPDDEHAGARGGGKFLGMF</sequence>
<gene>
    <name evidence="3" type="ORF">FN846DRAFT_886306</name>
</gene>
<dbReference type="InParanoid" id="A0A5J5FA29"/>
<proteinExistence type="predicted"/>
<evidence type="ECO:0000256" key="2">
    <source>
        <dbReference type="SAM" id="Phobius"/>
    </source>
</evidence>
<dbReference type="OrthoDB" id="5392605at2759"/>
<feature type="transmembrane region" description="Helical" evidence="2">
    <location>
        <begin position="6"/>
        <end position="30"/>
    </location>
</feature>
<dbReference type="Proteomes" id="UP000326924">
    <property type="component" value="Unassembled WGS sequence"/>
</dbReference>
<feature type="region of interest" description="Disordered" evidence="1">
    <location>
        <begin position="44"/>
        <end position="107"/>
    </location>
</feature>
<evidence type="ECO:0000313" key="3">
    <source>
        <dbReference type="EMBL" id="KAA8913888.1"/>
    </source>
</evidence>
<accession>A0A5J5FA29</accession>
<evidence type="ECO:0000256" key="1">
    <source>
        <dbReference type="SAM" id="MobiDB-lite"/>
    </source>
</evidence>
<dbReference type="EMBL" id="VXIS01000011">
    <property type="protein sequence ID" value="KAA8913888.1"/>
    <property type="molecule type" value="Genomic_DNA"/>
</dbReference>